<reference evidence="3" key="1">
    <citation type="journal article" date="2020" name="Cell">
        <title>Large-Scale Comparative Analyses of Tick Genomes Elucidate Their Genetic Diversity and Vector Capacities.</title>
        <authorList>
            <consortium name="Tick Genome and Microbiome Consortium (TIGMIC)"/>
            <person name="Jia N."/>
            <person name="Wang J."/>
            <person name="Shi W."/>
            <person name="Du L."/>
            <person name="Sun Y."/>
            <person name="Zhan W."/>
            <person name="Jiang J.F."/>
            <person name="Wang Q."/>
            <person name="Zhang B."/>
            <person name="Ji P."/>
            <person name="Bell-Sakyi L."/>
            <person name="Cui X.M."/>
            <person name="Yuan T.T."/>
            <person name="Jiang B.G."/>
            <person name="Yang W.F."/>
            <person name="Lam T.T."/>
            <person name="Chang Q.C."/>
            <person name="Ding S.J."/>
            <person name="Wang X.J."/>
            <person name="Zhu J.G."/>
            <person name="Ruan X.D."/>
            <person name="Zhao L."/>
            <person name="Wei J.T."/>
            <person name="Ye R.Z."/>
            <person name="Que T.C."/>
            <person name="Du C.H."/>
            <person name="Zhou Y.H."/>
            <person name="Cheng J.X."/>
            <person name="Dai P.F."/>
            <person name="Guo W.B."/>
            <person name="Han X.H."/>
            <person name="Huang E.J."/>
            <person name="Li L.F."/>
            <person name="Wei W."/>
            <person name="Gao Y.C."/>
            <person name="Liu J.Z."/>
            <person name="Shao H.Z."/>
            <person name="Wang X."/>
            <person name="Wang C.C."/>
            <person name="Yang T.C."/>
            <person name="Huo Q.B."/>
            <person name="Li W."/>
            <person name="Chen H.Y."/>
            <person name="Chen S.E."/>
            <person name="Zhou L.G."/>
            <person name="Ni X.B."/>
            <person name="Tian J.H."/>
            <person name="Sheng Y."/>
            <person name="Liu T."/>
            <person name="Pan Y.S."/>
            <person name="Xia L.Y."/>
            <person name="Li J."/>
            <person name="Zhao F."/>
            <person name="Cao W.C."/>
        </authorList>
    </citation>
    <scope>NUCLEOTIDE SEQUENCE</scope>
    <source>
        <strain evidence="3">Rmic-2018</strain>
    </source>
</reference>
<evidence type="ECO:0000313" key="3">
    <source>
        <dbReference type="EMBL" id="KAH8026990.1"/>
    </source>
</evidence>
<proteinExistence type="predicted"/>
<dbReference type="Proteomes" id="UP000821866">
    <property type="component" value="Chromosome 4"/>
</dbReference>
<keyword evidence="2" id="KW-0812">Transmembrane</keyword>
<evidence type="ECO:0000256" key="2">
    <source>
        <dbReference type="SAM" id="Phobius"/>
    </source>
</evidence>
<dbReference type="AlphaFoldDB" id="A0A9J6DY38"/>
<feature type="transmembrane region" description="Helical" evidence="2">
    <location>
        <begin position="122"/>
        <end position="142"/>
    </location>
</feature>
<feature type="transmembrane region" description="Helical" evidence="2">
    <location>
        <begin position="154"/>
        <end position="171"/>
    </location>
</feature>
<sequence length="232" mass="25364">MIAVNFVRPVTTAESSQVKPEASQEVRSSLPRHREIRAREGESLPFSKPGKSNISVVEWRGSFLPEEPDGKTSRCRRYEYPKEPNGTTPQTILCDEWEYGDDDEPARTSAVSDWNLVCQRDTLIIVMVVVHCFGSCLFSAAAGCLADSVGRMPVLLAGVVVLIISTAIGCLSRSFHTFVVAKFFSSGGVSAVMITTITSVFEVTTHSNRPLQIIFAGMLAVLFSDIWEATVA</sequence>
<dbReference type="InterPro" id="IPR036259">
    <property type="entry name" value="MFS_trans_sf"/>
</dbReference>
<gene>
    <name evidence="3" type="ORF">HPB51_000838</name>
</gene>
<protein>
    <submittedName>
        <fullName evidence="3">Uncharacterized protein</fullName>
    </submittedName>
</protein>
<feature type="transmembrane region" description="Helical" evidence="2">
    <location>
        <begin position="183"/>
        <end position="201"/>
    </location>
</feature>
<evidence type="ECO:0000313" key="4">
    <source>
        <dbReference type="Proteomes" id="UP000821866"/>
    </source>
</evidence>
<dbReference type="VEuPathDB" id="VectorBase:LOC119168496"/>
<dbReference type="SUPFAM" id="SSF103473">
    <property type="entry name" value="MFS general substrate transporter"/>
    <property type="match status" value="1"/>
</dbReference>
<keyword evidence="2" id="KW-1133">Transmembrane helix</keyword>
<keyword evidence="2" id="KW-0472">Membrane</keyword>
<accession>A0A9J6DY38</accession>
<name>A0A9J6DY38_RHIMP</name>
<feature type="region of interest" description="Disordered" evidence="1">
    <location>
        <begin position="13"/>
        <end position="49"/>
    </location>
</feature>
<reference evidence="3" key="2">
    <citation type="submission" date="2021-09" db="EMBL/GenBank/DDBJ databases">
        <authorList>
            <person name="Jia N."/>
            <person name="Wang J."/>
            <person name="Shi W."/>
            <person name="Du L."/>
            <person name="Sun Y."/>
            <person name="Zhan W."/>
            <person name="Jiang J."/>
            <person name="Wang Q."/>
            <person name="Zhang B."/>
            <person name="Ji P."/>
            <person name="Sakyi L.B."/>
            <person name="Cui X."/>
            <person name="Yuan T."/>
            <person name="Jiang B."/>
            <person name="Yang W."/>
            <person name="Lam T.T.-Y."/>
            <person name="Chang Q."/>
            <person name="Ding S."/>
            <person name="Wang X."/>
            <person name="Zhu J."/>
            <person name="Ruan X."/>
            <person name="Zhao L."/>
            <person name="Wei J."/>
            <person name="Que T."/>
            <person name="Du C."/>
            <person name="Cheng J."/>
            <person name="Dai P."/>
            <person name="Han X."/>
            <person name="Huang E."/>
            <person name="Gao Y."/>
            <person name="Liu J."/>
            <person name="Shao H."/>
            <person name="Ye R."/>
            <person name="Li L."/>
            <person name="Wei W."/>
            <person name="Wang X."/>
            <person name="Wang C."/>
            <person name="Huo Q."/>
            <person name="Li W."/>
            <person name="Guo W."/>
            <person name="Chen H."/>
            <person name="Chen S."/>
            <person name="Zhou L."/>
            <person name="Zhou L."/>
            <person name="Ni X."/>
            <person name="Tian J."/>
            <person name="Zhou Y."/>
            <person name="Sheng Y."/>
            <person name="Liu T."/>
            <person name="Pan Y."/>
            <person name="Xia L."/>
            <person name="Li J."/>
            <person name="Zhao F."/>
            <person name="Cao W."/>
        </authorList>
    </citation>
    <scope>NUCLEOTIDE SEQUENCE</scope>
    <source>
        <strain evidence="3">Rmic-2018</strain>
        <tissue evidence="3">Larvae</tissue>
    </source>
</reference>
<organism evidence="3 4">
    <name type="scientific">Rhipicephalus microplus</name>
    <name type="common">Cattle tick</name>
    <name type="synonym">Boophilus microplus</name>
    <dbReference type="NCBI Taxonomy" id="6941"/>
    <lineage>
        <taxon>Eukaryota</taxon>
        <taxon>Metazoa</taxon>
        <taxon>Ecdysozoa</taxon>
        <taxon>Arthropoda</taxon>
        <taxon>Chelicerata</taxon>
        <taxon>Arachnida</taxon>
        <taxon>Acari</taxon>
        <taxon>Parasitiformes</taxon>
        <taxon>Ixodida</taxon>
        <taxon>Ixodoidea</taxon>
        <taxon>Ixodidae</taxon>
        <taxon>Rhipicephalinae</taxon>
        <taxon>Rhipicephalus</taxon>
        <taxon>Boophilus</taxon>
    </lineage>
</organism>
<keyword evidence="4" id="KW-1185">Reference proteome</keyword>
<dbReference type="Gene3D" id="1.20.1250.20">
    <property type="entry name" value="MFS general substrate transporter like domains"/>
    <property type="match status" value="1"/>
</dbReference>
<evidence type="ECO:0000256" key="1">
    <source>
        <dbReference type="SAM" id="MobiDB-lite"/>
    </source>
</evidence>
<feature type="transmembrane region" description="Helical" evidence="2">
    <location>
        <begin position="213"/>
        <end position="231"/>
    </location>
</feature>
<dbReference type="EMBL" id="JABSTU010000006">
    <property type="protein sequence ID" value="KAH8026990.1"/>
    <property type="molecule type" value="Genomic_DNA"/>
</dbReference>
<comment type="caution">
    <text evidence="3">The sequence shown here is derived from an EMBL/GenBank/DDBJ whole genome shotgun (WGS) entry which is preliminary data.</text>
</comment>